<name>A0A852VGV9_9BACT</name>
<evidence type="ECO:0000313" key="2">
    <source>
        <dbReference type="Proteomes" id="UP000564385"/>
    </source>
</evidence>
<dbReference type="EMBL" id="JACCCU010000001">
    <property type="protein sequence ID" value="NYF89674.1"/>
    <property type="molecule type" value="Genomic_DNA"/>
</dbReference>
<reference evidence="1 2" key="1">
    <citation type="submission" date="2020-07" db="EMBL/GenBank/DDBJ databases">
        <title>Genomic Encyclopedia of Type Strains, Phase IV (KMG-V): Genome sequencing to study the core and pangenomes of soil and plant-associated prokaryotes.</title>
        <authorList>
            <person name="Whitman W."/>
        </authorList>
    </citation>
    <scope>NUCLEOTIDE SEQUENCE [LARGE SCALE GENOMIC DNA]</scope>
    <source>
        <strain evidence="1 2">M8UP22</strain>
    </source>
</reference>
<evidence type="ECO:0000313" key="1">
    <source>
        <dbReference type="EMBL" id="NYF89674.1"/>
    </source>
</evidence>
<organism evidence="1 2">
    <name type="scientific">Tunturiibacter lichenicola</name>
    <dbReference type="NCBI Taxonomy" id="2051959"/>
    <lineage>
        <taxon>Bacteria</taxon>
        <taxon>Pseudomonadati</taxon>
        <taxon>Acidobacteriota</taxon>
        <taxon>Terriglobia</taxon>
        <taxon>Terriglobales</taxon>
        <taxon>Acidobacteriaceae</taxon>
        <taxon>Tunturiibacter</taxon>
    </lineage>
</organism>
<protein>
    <submittedName>
        <fullName evidence="1">Uncharacterized protein</fullName>
    </submittedName>
</protein>
<sequence length="59" mass="7126">MRRKYRVWSLSEKREPVDQMVTFRHEALNPVKPLSFLSHCYTASYTWRIDPIQSSILKE</sequence>
<gene>
    <name evidence="1" type="ORF">HDF08_001741</name>
</gene>
<dbReference type="AlphaFoldDB" id="A0A852VGV9"/>
<accession>A0A852VGV9</accession>
<comment type="caution">
    <text evidence="1">The sequence shown here is derived from an EMBL/GenBank/DDBJ whole genome shotgun (WGS) entry which is preliminary data.</text>
</comment>
<proteinExistence type="predicted"/>
<dbReference type="Proteomes" id="UP000564385">
    <property type="component" value="Unassembled WGS sequence"/>
</dbReference>